<dbReference type="EMBL" id="FMZE01000008">
    <property type="protein sequence ID" value="SDD41094.1"/>
    <property type="molecule type" value="Genomic_DNA"/>
</dbReference>
<sequence>MDRREPMPGDEQPCDSGGDIEGPGGRPGAAVNWRDAGRGVVPRDTIARGVGADGTRPEAAEGGRRGEPEPPSGVLRVVGGDGVCAECAIPRYRLPPETLWLADGHGNSFCCECLTVLELTAELLALASGALRGLDGEWFP</sequence>
<gene>
    <name evidence="2" type="ORF">SAMN05421630_10881</name>
</gene>
<organism evidence="2 3">
    <name type="scientific">Prauserella marina</name>
    <dbReference type="NCBI Taxonomy" id="530584"/>
    <lineage>
        <taxon>Bacteria</taxon>
        <taxon>Bacillati</taxon>
        <taxon>Actinomycetota</taxon>
        <taxon>Actinomycetes</taxon>
        <taxon>Pseudonocardiales</taxon>
        <taxon>Pseudonocardiaceae</taxon>
        <taxon>Prauserella</taxon>
    </lineage>
</organism>
<reference evidence="2 3" key="1">
    <citation type="submission" date="2016-10" db="EMBL/GenBank/DDBJ databases">
        <authorList>
            <person name="de Groot N.N."/>
        </authorList>
    </citation>
    <scope>NUCLEOTIDE SEQUENCE [LARGE SCALE GENOMIC DNA]</scope>
    <source>
        <strain evidence="2 3">CGMCC 4.5506</strain>
    </source>
</reference>
<feature type="compositionally biased region" description="Basic and acidic residues" evidence="1">
    <location>
        <begin position="55"/>
        <end position="68"/>
    </location>
</feature>
<evidence type="ECO:0000313" key="3">
    <source>
        <dbReference type="Proteomes" id="UP000199494"/>
    </source>
</evidence>
<accession>A0A1G6UIL1</accession>
<evidence type="ECO:0000313" key="2">
    <source>
        <dbReference type="EMBL" id="SDD41094.1"/>
    </source>
</evidence>
<dbReference type="AlphaFoldDB" id="A0A1G6UIL1"/>
<feature type="region of interest" description="Disordered" evidence="1">
    <location>
        <begin position="1"/>
        <end position="73"/>
    </location>
</feature>
<protein>
    <submittedName>
        <fullName evidence="2">Uncharacterized protein</fullName>
    </submittedName>
</protein>
<name>A0A1G6UIL1_9PSEU</name>
<proteinExistence type="predicted"/>
<keyword evidence="3" id="KW-1185">Reference proteome</keyword>
<evidence type="ECO:0000256" key="1">
    <source>
        <dbReference type="SAM" id="MobiDB-lite"/>
    </source>
</evidence>
<dbReference type="Proteomes" id="UP000199494">
    <property type="component" value="Unassembled WGS sequence"/>
</dbReference>